<organism evidence="1 2">
    <name type="scientific">Candidatus Nitrosoglobus terrae</name>
    <dbReference type="NCBI Taxonomy" id="1630141"/>
    <lineage>
        <taxon>Bacteria</taxon>
        <taxon>Pseudomonadati</taxon>
        <taxon>Pseudomonadota</taxon>
        <taxon>Gammaproteobacteria</taxon>
        <taxon>Chromatiales</taxon>
        <taxon>Chromatiaceae</taxon>
        <taxon>Candidatus Nitrosoglobus</taxon>
    </lineage>
</organism>
<dbReference type="OrthoDB" id="6199047at2"/>
<dbReference type="KEGG" id="ntt:TAO_1097"/>
<evidence type="ECO:0000313" key="1">
    <source>
        <dbReference type="EMBL" id="BAW80467.1"/>
    </source>
</evidence>
<dbReference type="Pfam" id="PF09411">
    <property type="entry name" value="PagL"/>
    <property type="match status" value="1"/>
</dbReference>
<dbReference type="Proteomes" id="UP000243679">
    <property type="component" value="Chromosome"/>
</dbReference>
<protein>
    <submittedName>
        <fullName evidence="1">Lipid A 3-O-deacylase-like protein</fullName>
    </submittedName>
</protein>
<dbReference type="EMBL" id="AP014836">
    <property type="protein sequence ID" value="BAW80467.1"/>
    <property type="molecule type" value="Genomic_DNA"/>
</dbReference>
<keyword evidence="2" id="KW-1185">Reference proteome</keyword>
<gene>
    <name evidence="1" type="ORF">TAO_1097</name>
</gene>
<proteinExistence type="predicted"/>
<reference evidence="1 2" key="1">
    <citation type="journal article" date="2017" name="ISME J.">
        <title>An acid-tolerant ammonia-oxidizing ?-proteobacterium from soil.</title>
        <authorList>
            <person name="Hayatsu M."/>
            <person name="Tago K."/>
            <person name="Uchiyama I."/>
            <person name="Toyoda A."/>
            <person name="Wang Y."/>
            <person name="Shimomura Y."/>
            <person name="Okubo T."/>
            <person name="Kurisu F."/>
            <person name="Hirono Y."/>
            <person name="Nonaka K."/>
            <person name="Akiyama H."/>
            <person name="Itoh T."/>
            <person name="Takami H."/>
        </authorList>
    </citation>
    <scope>NUCLEOTIDE SEQUENCE [LARGE SCALE GENOMIC DNA]</scope>
    <source>
        <strain evidence="1 2">TAO100</strain>
    </source>
</reference>
<dbReference type="Gene3D" id="2.40.160.20">
    <property type="match status" value="1"/>
</dbReference>
<dbReference type="InterPro" id="IPR018550">
    <property type="entry name" value="Lipid-A_deacylase-rel"/>
</dbReference>
<accession>A0A1Q2SMY5</accession>
<dbReference type="AlphaFoldDB" id="A0A1Q2SMY5"/>
<name>A0A1Q2SMY5_9GAMM</name>
<evidence type="ECO:0000313" key="2">
    <source>
        <dbReference type="Proteomes" id="UP000243679"/>
    </source>
</evidence>
<sequence>MKAFLKAIIGVILLFFSLNYPLQAKDNYSYADKPSEDNNDVSDYLDHYVSNNPSYLGFGVGSFDTDHSEMSAAGTIEFRYGKKLFNAIGPLIGIMGNTDGGFFGYGGIYGDIRFWNFAITPFFSVGGYDQGGSKNLGGIFNFREGITFAYERDNGDRIGIRYNHISSAGINKQNPGENELLVTYDIALPF</sequence>
<dbReference type="RefSeq" id="WP_096527016.1">
    <property type="nucleotide sequence ID" value="NZ_AP014836.1"/>
</dbReference>